<sequence>MTADAQGANLQHRERWLRHLRLERNLSRNTLDSYRRDTDRYLAWLGARSVTELNTGDIESFMASLAKGEGLAASTRARILAAVRNFHRFLTGEGVTEGDVADDVARPGQAASIPKALSIAEVTAILESCPNDDAASLIQIRDRALLEMLYSTGARVSELLGLDVDDVDPTEKLIIVRGKGSKERVVPVGDPALDALQHYLVRVRPAFNKKGSAALFLNRNGGRMGRQSAFNMVSSVSEKAGVAGVSPHSFRHSFATHLLEGGADIRVVQELLGHSNVVTTQIYTKVSPDHLREAWSESHPRSN</sequence>
<evidence type="ECO:0000256" key="8">
    <source>
        <dbReference type="ARBA" id="ARBA00023172"/>
    </source>
</evidence>
<evidence type="ECO:0000256" key="10">
    <source>
        <dbReference type="HAMAP-Rule" id="MF_01808"/>
    </source>
</evidence>
<evidence type="ECO:0000256" key="1">
    <source>
        <dbReference type="ARBA" id="ARBA00004496"/>
    </source>
</evidence>
<dbReference type="PANTHER" id="PTHR30349">
    <property type="entry name" value="PHAGE INTEGRASE-RELATED"/>
    <property type="match status" value="1"/>
</dbReference>
<feature type="domain" description="Tyr recombinase" evidence="11">
    <location>
        <begin position="112"/>
        <end position="296"/>
    </location>
</feature>
<reference evidence="13 14" key="1">
    <citation type="submission" date="2017-11" db="EMBL/GenBank/DDBJ databases">
        <title>Infants hospitalized years apart are colonized by the same room-sourced microbial strains.</title>
        <authorList>
            <person name="Brooks B."/>
            <person name="Olm M.R."/>
            <person name="Firek B.A."/>
            <person name="Baker R."/>
            <person name="Thomas B.C."/>
            <person name="Morowitz M.J."/>
            <person name="Banfield J.F."/>
        </authorList>
    </citation>
    <scope>NUCLEOTIDE SEQUENCE [LARGE SCALE GENOMIC DNA]</scope>
    <source>
        <strain evidence="13">S2_012_000_R3_87</strain>
    </source>
</reference>
<keyword evidence="7 10" id="KW-0238">DNA-binding</keyword>
<dbReference type="GO" id="GO:0003677">
    <property type="term" value="F:DNA binding"/>
    <property type="evidence" value="ECO:0007669"/>
    <property type="project" value="UniProtKB-UniRule"/>
</dbReference>
<dbReference type="Gene3D" id="1.10.150.130">
    <property type="match status" value="1"/>
</dbReference>
<dbReference type="InterPro" id="IPR004107">
    <property type="entry name" value="Integrase_SAM-like_N"/>
</dbReference>
<keyword evidence="5 10" id="KW-0159">Chromosome partition</keyword>
<comment type="similarity">
    <text evidence="10">Belongs to the 'phage' integrase family. XerC subfamily.</text>
</comment>
<name>A0A2W5CYV8_9CORY</name>
<accession>A0A2W5CYV8</accession>
<dbReference type="Proteomes" id="UP000249451">
    <property type="component" value="Unassembled WGS sequence"/>
</dbReference>
<dbReference type="AlphaFoldDB" id="A0A2W5CYV8"/>
<keyword evidence="8 10" id="KW-0233">DNA recombination</keyword>
<evidence type="ECO:0000256" key="9">
    <source>
        <dbReference type="ARBA" id="ARBA00023306"/>
    </source>
</evidence>
<dbReference type="PROSITE" id="PS51898">
    <property type="entry name" value="TYR_RECOMBINASE"/>
    <property type="match status" value="1"/>
</dbReference>
<organism evidence="13 14">
    <name type="scientific">Corynebacterium urealyticum</name>
    <dbReference type="NCBI Taxonomy" id="43771"/>
    <lineage>
        <taxon>Bacteria</taxon>
        <taxon>Bacillati</taxon>
        <taxon>Actinomycetota</taxon>
        <taxon>Actinomycetes</taxon>
        <taxon>Mycobacteriales</taxon>
        <taxon>Corynebacteriaceae</taxon>
        <taxon>Corynebacterium</taxon>
    </lineage>
</organism>
<comment type="subunit">
    <text evidence="10">Forms a cyclic heterotetrameric complex composed of two molecules of XerC and two molecules of XerD.</text>
</comment>
<feature type="active site" evidence="10">
    <location>
        <position position="155"/>
    </location>
</feature>
<dbReference type="NCBIfam" id="TIGR02225">
    <property type="entry name" value="recomb_XerD"/>
    <property type="match status" value="1"/>
</dbReference>
<evidence type="ECO:0000256" key="6">
    <source>
        <dbReference type="ARBA" id="ARBA00022908"/>
    </source>
</evidence>
<dbReference type="Gene3D" id="1.10.443.10">
    <property type="entry name" value="Intergrase catalytic core"/>
    <property type="match status" value="1"/>
</dbReference>
<comment type="similarity">
    <text evidence="2">Belongs to the 'phage' integrase family. XerD subfamily.</text>
</comment>
<comment type="function">
    <text evidence="10">Site-specific tyrosine recombinase, which acts by catalyzing the cutting and rejoining of the recombining DNA molecules. The XerC-XerD complex is essential to convert dimers of the bacterial chromosome into monomers to permit their segregation at cell division. It also contributes to the segregational stability of plasmids.</text>
</comment>
<dbReference type="CDD" id="cd00798">
    <property type="entry name" value="INT_XerDC_C"/>
    <property type="match status" value="1"/>
</dbReference>
<evidence type="ECO:0000256" key="3">
    <source>
        <dbReference type="ARBA" id="ARBA00022490"/>
    </source>
</evidence>
<comment type="caution">
    <text evidence="13">The sequence shown here is derived from an EMBL/GenBank/DDBJ whole genome shotgun (WGS) entry which is preliminary data.</text>
</comment>
<dbReference type="InterPro" id="IPR023009">
    <property type="entry name" value="Tyrosine_recombinase_XerC/XerD"/>
</dbReference>
<dbReference type="InterPro" id="IPR002104">
    <property type="entry name" value="Integrase_catalytic"/>
</dbReference>
<dbReference type="GO" id="GO:0009037">
    <property type="term" value="F:tyrosine-based site-specific recombinase activity"/>
    <property type="evidence" value="ECO:0007669"/>
    <property type="project" value="UniProtKB-UniRule"/>
</dbReference>
<protein>
    <recommendedName>
        <fullName evidence="10">Tyrosine recombinase XerC</fullName>
    </recommendedName>
</protein>
<dbReference type="Pfam" id="PF00589">
    <property type="entry name" value="Phage_integrase"/>
    <property type="match status" value="1"/>
</dbReference>
<dbReference type="GO" id="GO:0006313">
    <property type="term" value="P:DNA transposition"/>
    <property type="evidence" value="ECO:0007669"/>
    <property type="project" value="UniProtKB-UniRule"/>
</dbReference>
<evidence type="ECO:0000313" key="14">
    <source>
        <dbReference type="Proteomes" id="UP000249451"/>
    </source>
</evidence>
<dbReference type="GO" id="GO:0051301">
    <property type="term" value="P:cell division"/>
    <property type="evidence" value="ECO:0007669"/>
    <property type="project" value="UniProtKB-KW"/>
</dbReference>
<dbReference type="InterPro" id="IPR044068">
    <property type="entry name" value="CB"/>
</dbReference>
<keyword evidence="6 10" id="KW-0229">DNA integration</keyword>
<dbReference type="InterPro" id="IPR011932">
    <property type="entry name" value="Recomb_XerD"/>
</dbReference>
<dbReference type="NCBIfam" id="NF001399">
    <property type="entry name" value="PRK00283.1"/>
    <property type="match status" value="1"/>
</dbReference>
<dbReference type="PANTHER" id="PTHR30349:SF81">
    <property type="entry name" value="TYROSINE RECOMBINASE XERC"/>
    <property type="match status" value="1"/>
</dbReference>
<feature type="active site" evidence="10">
    <location>
        <position position="251"/>
    </location>
</feature>
<proteinExistence type="inferred from homology"/>
<evidence type="ECO:0000259" key="11">
    <source>
        <dbReference type="PROSITE" id="PS51898"/>
    </source>
</evidence>
<dbReference type="InterPro" id="IPR011010">
    <property type="entry name" value="DNA_brk_join_enz"/>
</dbReference>
<comment type="subcellular location">
    <subcellularLocation>
        <location evidence="1 10">Cytoplasm</location>
    </subcellularLocation>
</comment>
<dbReference type="Pfam" id="PF02899">
    <property type="entry name" value="Phage_int_SAM_1"/>
    <property type="match status" value="1"/>
</dbReference>
<evidence type="ECO:0000259" key="12">
    <source>
        <dbReference type="PROSITE" id="PS51900"/>
    </source>
</evidence>
<evidence type="ECO:0000256" key="2">
    <source>
        <dbReference type="ARBA" id="ARBA00010450"/>
    </source>
</evidence>
<evidence type="ECO:0000256" key="5">
    <source>
        <dbReference type="ARBA" id="ARBA00022829"/>
    </source>
</evidence>
<dbReference type="SUPFAM" id="SSF56349">
    <property type="entry name" value="DNA breaking-rejoining enzymes"/>
    <property type="match status" value="1"/>
</dbReference>
<keyword evidence="4 10" id="KW-0132">Cell division</keyword>
<dbReference type="NCBIfam" id="NF040815">
    <property type="entry name" value="recomb_XerA_Arch"/>
    <property type="match status" value="1"/>
</dbReference>
<keyword evidence="3 10" id="KW-0963">Cytoplasm</keyword>
<feature type="active site" evidence="10">
    <location>
        <position position="248"/>
    </location>
</feature>
<dbReference type="InterPro" id="IPR013762">
    <property type="entry name" value="Integrase-like_cat_sf"/>
</dbReference>
<evidence type="ECO:0000256" key="7">
    <source>
        <dbReference type="ARBA" id="ARBA00023125"/>
    </source>
</evidence>
<gene>
    <name evidence="13" type="primary">xerD</name>
    <name evidence="10" type="synonym">xerC</name>
    <name evidence="13" type="ORF">DI609_09095</name>
</gene>
<evidence type="ECO:0000313" key="13">
    <source>
        <dbReference type="EMBL" id="PZO99088.1"/>
    </source>
</evidence>
<dbReference type="InterPro" id="IPR050090">
    <property type="entry name" value="Tyrosine_recombinase_XerCD"/>
</dbReference>
<feature type="domain" description="Core-binding (CB)" evidence="12">
    <location>
        <begin position="7"/>
        <end position="91"/>
    </location>
</feature>
<dbReference type="HAMAP" id="MF_01808">
    <property type="entry name" value="Recomb_XerC_XerD"/>
    <property type="match status" value="1"/>
</dbReference>
<dbReference type="InterPro" id="IPR010998">
    <property type="entry name" value="Integrase_recombinase_N"/>
</dbReference>
<dbReference type="EMBL" id="QFNY01000228">
    <property type="protein sequence ID" value="PZO99088.1"/>
    <property type="molecule type" value="Genomic_DNA"/>
</dbReference>
<feature type="active site" evidence="10">
    <location>
        <position position="274"/>
    </location>
</feature>
<keyword evidence="9 10" id="KW-0131">Cell cycle</keyword>
<evidence type="ECO:0000256" key="4">
    <source>
        <dbReference type="ARBA" id="ARBA00022618"/>
    </source>
</evidence>
<dbReference type="GO" id="GO:0005737">
    <property type="term" value="C:cytoplasm"/>
    <property type="evidence" value="ECO:0007669"/>
    <property type="project" value="UniProtKB-SubCell"/>
</dbReference>
<feature type="active site" description="O-(3'-phospho-DNA)-tyrosine intermediate" evidence="10">
    <location>
        <position position="283"/>
    </location>
</feature>
<dbReference type="PROSITE" id="PS51900">
    <property type="entry name" value="CB"/>
    <property type="match status" value="1"/>
</dbReference>
<dbReference type="GO" id="GO:0007059">
    <property type="term" value="P:chromosome segregation"/>
    <property type="evidence" value="ECO:0007669"/>
    <property type="project" value="UniProtKB-UniRule"/>
</dbReference>
<feature type="active site" evidence="10">
    <location>
        <position position="179"/>
    </location>
</feature>